<dbReference type="PROSITE" id="PS51257">
    <property type="entry name" value="PROKAR_LIPOPROTEIN"/>
    <property type="match status" value="1"/>
</dbReference>
<dbReference type="EMBL" id="JAABOP010000002">
    <property type="protein sequence ID" value="NER10618.1"/>
    <property type="molecule type" value="Genomic_DNA"/>
</dbReference>
<proteinExistence type="predicted"/>
<dbReference type="Proteomes" id="UP000468443">
    <property type="component" value="Unassembled WGS sequence"/>
</dbReference>
<protein>
    <submittedName>
        <fullName evidence="1">Uncharacterized protein</fullName>
    </submittedName>
</protein>
<gene>
    <name evidence="1" type="ORF">GWK09_08825</name>
</gene>
<organism evidence="1 2">
    <name type="scientific">Muriicola jejuensis</name>
    <dbReference type="NCBI Taxonomy" id="504488"/>
    <lineage>
        <taxon>Bacteria</taxon>
        <taxon>Pseudomonadati</taxon>
        <taxon>Bacteroidota</taxon>
        <taxon>Flavobacteriia</taxon>
        <taxon>Flavobacteriales</taxon>
        <taxon>Flavobacteriaceae</taxon>
        <taxon>Muriicola</taxon>
    </lineage>
</organism>
<name>A0A6P0UFT2_9FLAO</name>
<evidence type="ECO:0000313" key="2">
    <source>
        <dbReference type="Proteomes" id="UP000468443"/>
    </source>
</evidence>
<sequence>MNSFVKFLSLILVASMVFTSCRKEESVLIEGPQDQALKANSVVASLMQRTAMNDGSDDNIVDQANCFSLDFPFTVVVNGMEITVNSEEDLDTVEDILDEFDDDDDTIEIEFPITIILNDFSEVTINSLDEFEAYADDCSGENEYDDDIECIDIEYPITVSVFDTNNELIDTITINSDRDLYFFIEDLDEDKIVNVEFPITLVLSDGTEISVSNLDQLEDVIDDAKDDCDEDDDYDYNDDDCDNCTTEGLVEFITGCDGWYVKDLERNDTDLTDQYAGYTFTFDAEGNVTAETSTETFTGTWSSSGSGNNITVSINIPDLSDFNADWMLHELEQESERQVDLRMPNDDELEFRSNCTP</sequence>
<comment type="caution">
    <text evidence="1">The sequence shown here is derived from an EMBL/GenBank/DDBJ whole genome shotgun (WGS) entry which is preliminary data.</text>
</comment>
<keyword evidence="2" id="KW-1185">Reference proteome</keyword>
<evidence type="ECO:0000313" key="1">
    <source>
        <dbReference type="EMBL" id="NER10618.1"/>
    </source>
</evidence>
<reference evidence="1 2" key="1">
    <citation type="submission" date="2020-01" db="EMBL/GenBank/DDBJ databases">
        <title>Muriicola jejuensis KCTC 22299.</title>
        <authorList>
            <person name="Wang G."/>
        </authorList>
    </citation>
    <scope>NUCLEOTIDE SEQUENCE [LARGE SCALE GENOMIC DNA]</scope>
    <source>
        <strain evidence="1 2">KCTC 22299</strain>
    </source>
</reference>
<dbReference type="AlphaFoldDB" id="A0A6P0UFT2"/>
<accession>A0A6P0UFT2</accession>
<dbReference type="Gene3D" id="2.40.128.270">
    <property type="match status" value="1"/>
</dbReference>
<dbReference type="InterPro" id="IPR038670">
    <property type="entry name" value="HslJ-like_sf"/>
</dbReference>
<dbReference type="RefSeq" id="WP_163692832.1">
    <property type="nucleotide sequence ID" value="NZ_FXTW01000002.1"/>
</dbReference>